<gene>
    <name evidence="2" type="ORF">ETSY1_31435</name>
</gene>
<dbReference type="Proteomes" id="UP000019141">
    <property type="component" value="Unassembled WGS sequence"/>
</dbReference>
<proteinExistence type="predicted"/>
<dbReference type="AlphaFoldDB" id="W4LBD9"/>
<organism evidence="2 3">
    <name type="scientific">Entotheonella factor</name>
    <dbReference type="NCBI Taxonomy" id="1429438"/>
    <lineage>
        <taxon>Bacteria</taxon>
        <taxon>Pseudomonadati</taxon>
        <taxon>Nitrospinota/Tectimicrobiota group</taxon>
        <taxon>Candidatus Tectimicrobiota</taxon>
        <taxon>Candidatus Entotheonellia</taxon>
        <taxon>Candidatus Entotheonellales</taxon>
        <taxon>Candidatus Entotheonellaceae</taxon>
        <taxon>Candidatus Entotheonella</taxon>
    </lineage>
</organism>
<name>W4LBD9_ENTF1</name>
<evidence type="ECO:0000313" key="2">
    <source>
        <dbReference type="EMBL" id="ETW95239.1"/>
    </source>
</evidence>
<keyword evidence="1" id="KW-0812">Transmembrane</keyword>
<evidence type="ECO:0000313" key="3">
    <source>
        <dbReference type="Proteomes" id="UP000019141"/>
    </source>
</evidence>
<reference evidence="2 3" key="1">
    <citation type="journal article" date="2014" name="Nature">
        <title>An environmental bacterial taxon with a large and distinct metabolic repertoire.</title>
        <authorList>
            <person name="Wilson M.C."/>
            <person name="Mori T."/>
            <person name="Ruckert C."/>
            <person name="Uria A.R."/>
            <person name="Helf M.J."/>
            <person name="Takada K."/>
            <person name="Gernert C."/>
            <person name="Steffens U.A."/>
            <person name="Heycke N."/>
            <person name="Schmitt S."/>
            <person name="Rinke C."/>
            <person name="Helfrich E.J."/>
            <person name="Brachmann A.O."/>
            <person name="Gurgui C."/>
            <person name="Wakimoto T."/>
            <person name="Kracht M."/>
            <person name="Crusemann M."/>
            <person name="Hentschel U."/>
            <person name="Abe I."/>
            <person name="Matsunaga S."/>
            <person name="Kalinowski J."/>
            <person name="Takeyama H."/>
            <person name="Piel J."/>
        </authorList>
    </citation>
    <scope>NUCLEOTIDE SEQUENCE [LARGE SCALE GENOMIC DNA]</scope>
    <source>
        <strain evidence="3">TSY1</strain>
    </source>
</reference>
<evidence type="ECO:0000256" key="1">
    <source>
        <dbReference type="SAM" id="Phobius"/>
    </source>
</evidence>
<accession>W4LBD9</accession>
<keyword evidence="1" id="KW-0472">Membrane</keyword>
<comment type="caution">
    <text evidence="2">The sequence shown here is derived from an EMBL/GenBank/DDBJ whole genome shotgun (WGS) entry which is preliminary data.</text>
</comment>
<keyword evidence="3" id="KW-1185">Reference proteome</keyword>
<protein>
    <recommendedName>
        <fullName evidence="4">YtkA-like domain-containing protein</fullName>
    </recommendedName>
</protein>
<feature type="transmembrane region" description="Helical" evidence="1">
    <location>
        <begin position="158"/>
        <end position="182"/>
    </location>
</feature>
<evidence type="ECO:0008006" key="4">
    <source>
        <dbReference type="Google" id="ProtNLM"/>
    </source>
</evidence>
<dbReference type="EMBL" id="AZHW01000940">
    <property type="protein sequence ID" value="ETW95239.1"/>
    <property type="molecule type" value="Genomic_DNA"/>
</dbReference>
<dbReference type="HOGENOM" id="CLU_1364091_0_0_7"/>
<keyword evidence="1" id="KW-1133">Transmembrane helix</keyword>
<sequence>MVLIHTVVVLCGMTCLWPAHTRAHHGGIGIEGDLVEWALNVDQWQEEQSDQGHRIKFLAYPRQPVRGRKTRLVFEIQAIATGRYVSGLAMQLHLRFPDGTEQTQPLPETTGVTAYYEAGVVFEQIGEHVITVASTTPETTFQAAFKRQVSGSAFSGDWTVWTGNLTVLAALTITWIGFVLSLQRRFMPAQLSEPPTAGSG</sequence>